<keyword evidence="8" id="KW-0915">Sodium</keyword>
<reference evidence="15 16" key="1">
    <citation type="submission" date="2020-07" db="EMBL/GenBank/DDBJ databases">
        <title>Sequencing the genomes of 1000 actinobacteria strains.</title>
        <authorList>
            <person name="Klenk H.-P."/>
        </authorList>
    </citation>
    <scope>NUCLEOTIDE SEQUENCE [LARGE SCALE GENOMIC DNA]</scope>
    <source>
        <strain evidence="15 16">DSM 26154</strain>
    </source>
</reference>
<dbReference type="PROSITE" id="PS00456">
    <property type="entry name" value="NA_SOLUT_SYMP_1"/>
    <property type="match status" value="1"/>
</dbReference>
<dbReference type="GO" id="GO:0006814">
    <property type="term" value="P:sodium ion transport"/>
    <property type="evidence" value="ECO:0007669"/>
    <property type="project" value="UniProtKB-KW"/>
</dbReference>
<dbReference type="PROSITE" id="PS50283">
    <property type="entry name" value="NA_SOLUT_SYMP_3"/>
    <property type="match status" value="1"/>
</dbReference>
<keyword evidence="6" id="KW-0769">Symport</keyword>
<dbReference type="InterPro" id="IPR001734">
    <property type="entry name" value="Na/solute_symporter"/>
</dbReference>
<evidence type="ECO:0000313" key="16">
    <source>
        <dbReference type="Proteomes" id="UP000554054"/>
    </source>
</evidence>
<keyword evidence="3" id="KW-0813">Transport</keyword>
<name>A0A852VKW9_9MICO</name>
<evidence type="ECO:0000256" key="3">
    <source>
        <dbReference type="ARBA" id="ARBA00022448"/>
    </source>
</evidence>
<dbReference type="GO" id="GO:0005886">
    <property type="term" value="C:plasma membrane"/>
    <property type="evidence" value="ECO:0007669"/>
    <property type="project" value="UniProtKB-SubCell"/>
</dbReference>
<dbReference type="PROSITE" id="PS00457">
    <property type="entry name" value="NA_SOLUT_SYMP_2"/>
    <property type="match status" value="1"/>
</dbReference>
<feature type="transmembrane region" description="Helical" evidence="14">
    <location>
        <begin position="268"/>
        <end position="291"/>
    </location>
</feature>
<dbReference type="GO" id="GO:0015293">
    <property type="term" value="F:symporter activity"/>
    <property type="evidence" value="ECO:0007669"/>
    <property type="project" value="UniProtKB-KW"/>
</dbReference>
<keyword evidence="5 14" id="KW-0812">Transmembrane</keyword>
<feature type="transmembrane region" description="Helical" evidence="14">
    <location>
        <begin position="311"/>
        <end position="335"/>
    </location>
</feature>
<proteinExistence type="inferred from homology"/>
<feature type="transmembrane region" description="Helical" evidence="14">
    <location>
        <begin position="442"/>
        <end position="460"/>
    </location>
</feature>
<feature type="transmembrane region" description="Helical" evidence="14">
    <location>
        <begin position="6"/>
        <end position="24"/>
    </location>
</feature>
<dbReference type="InterPro" id="IPR018212">
    <property type="entry name" value="Na/solute_symporter_CS"/>
</dbReference>
<feature type="transmembrane region" description="Helical" evidence="14">
    <location>
        <begin position="416"/>
        <end position="436"/>
    </location>
</feature>
<keyword evidence="11" id="KW-0739">Sodium transport</keyword>
<comment type="catalytic activity">
    <reaction evidence="12">
        <text>L-proline(in) + Na(+)(in) = L-proline(out) + Na(+)(out)</text>
        <dbReference type="Rhea" id="RHEA:28967"/>
        <dbReference type="ChEBI" id="CHEBI:29101"/>
        <dbReference type="ChEBI" id="CHEBI:60039"/>
    </reaction>
</comment>
<comment type="similarity">
    <text evidence="2 13">Belongs to the sodium:solute symporter (SSF) (TC 2.A.21) family.</text>
</comment>
<comment type="subcellular location">
    <subcellularLocation>
        <location evidence="1">Cell membrane</location>
        <topology evidence="1">Multi-pass membrane protein</topology>
    </subcellularLocation>
</comment>
<evidence type="ECO:0000256" key="7">
    <source>
        <dbReference type="ARBA" id="ARBA00022989"/>
    </source>
</evidence>
<keyword evidence="10 14" id="KW-0472">Membrane</keyword>
<dbReference type="NCBIfam" id="TIGR00813">
    <property type="entry name" value="sss"/>
    <property type="match status" value="1"/>
</dbReference>
<evidence type="ECO:0000256" key="1">
    <source>
        <dbReference type="ARBA" id="ARBA00004651"/>
    </source>
</evidence>
<evidence type="ECO:0000256" key="9">
    <source>
        <dbReference type="ARBA" id="ARBA00023065"/>
    </source>
</evidence>
<accession>A0A852VKW9</accession>
<feature type="transmembrane region" description="Helical" evidence="14">
    <location>
        <begin position="114"/>
        <end position="133"/>
    </location>
</feature>
<evidence type="ECO:0000256" key="11">
    <source>
        <dbReference type="ARBA" id="ARBA00023201"/>
    </source>
</evidence>
<dbReference type="PANTHER" id="PTHR48086:SF3">
    <property type="entry name" value="SODIUM_PROLINE SYMPORTER"/>
    <property type="match status" value="1"/>
</dbReference>
<organism evidence="15 16">
    <name type="scientific">Janibacter cremeus</name>
    <dbReference type="NCBI Taxonomy" id="1285192"/>
    <lineage>
        <taxon>Bacteria</taxon>
        <taxon>Bacillati</taxon>
        <taxon>Actinomycetota</taxon>
        <taxon>Actinomycetes</taxon>
        <taxon>Micrococcales</taxon>
        <taxon>Intrasporangiaceae</taxon>
        <taxon>Janibacter</taxon>
    </lineage>
</organism>
<evidence type="ECO:0000256" key="6">
    <source>
        <dbReference type="ARBA" id="ARBA00022847"/>
    </source>
</evidence>
<evidence type="ECO:0000256" key="2">
    <source>
        <dbReference type="ARBA" id="ARBA00006434"/>
    </source>
</evidence>
<evidence type="ECO:0000256" key="4">
    <source>
        <dbReference type="ARBA" id="ARBA00022475"/>
    </source>
</evidence>
<protein>
    <submittedName>
        <fullName evidence="15">Sodium/pantothenate symporter</fullName>
    </submittedName>
</protein>
<sequence length="475" mass="49383">MTLLVIALYFVFLSVIGWLAYRRVKGSTDQFFVAERSLGTFVNSWAFLASLASGGSMLAGVGTAMALGFPYIAATTAGAVVGFVVASIVVAKPLRALGEYTVPDYFRARFQSRIIAWVVPLIILVGSMAYLVAQLKAASIVTEYALGWDYSVGVIVTGLLFTAYVSAGGFLAVSWNDVFQGILMFAGLVGLIIAALGTIDGFSGSFNMALTDYPALGTGSGTDVSPATYVGAFITGVTVMSVLPHVIMRVFSAKSVKSAKVSLNVSMLIYAAMMLGSATVLTVAATTIPSVTSESGDEAFLLIVEKVLGPVGQGVIMAAVLAAIMSTTAGLLMVCNAVVANDIFSRVLRPEAPQRTIVRVAGGATWIVGVLAILLALNPPDLLIVLYIAAQGFIAASLFFPMVLGMWWSRCTTSGAIAGVIGGAVIFAIMFAWGGLGTSAEVVVALPASLILTVVVSLMSGESKVGRTEQVERVV</sequence>
<dbReference type="EMBL" id="JACCAE010000001">
    <property type="protein sequence ID" value="NYF97682.1"/>
    <property type="molecule type" value="Genomic_DNA"/>
</dbReference>
<evidence type="ECO:0000256" key="13">
    <source>
        <dbReference type="RuleBase" id="RU362091"/>
    </source>
</evidence>
<evidence type="ECO:0000256" key="5">
    <source>
        <dbReference type="ARBA" id="ARBA00022692"/>
    </source>
</evidence>
<feature type="transmembrane region" description="Helical" evidence="14">
    <location>
        <begin position="71"/>
        <end position="94"/>
    </location>
</feature>
<evidence type="ECO:0000256" key="14">
    <source>
        <dbReference type="SAM" id="Phobius"/>
    </source>
</evidence>
<feature type="transmembrane region" description="Helical" evidence="14">
    <location>
        <begin position="383"/>
        <end position="404"/>
    </location>
</feature>
<dbReference type="PANTHER" id="PTHR48086">
    <property type="entry name" value="SODIUM/PROLINE SYMPORTER-RELATED"/>
    <property type="match status" value="1"/>
</dbReference>
<feature type="transmembrane region" description="Helical" evidence="14">
    <location>
        <begin position="45"/>
        <end position="65"/>
    </location>
</feature>
<feature type="transmembrane region" description="Helical" evidence="14">
    <location>
        <begin position="182"/>
        <end position="206"/>
    </location>
</feature>
<gene>
    <name evidence="15" type="ORF">BJY20_001074</name>
</gene>
<evidence type="ECO:0000256" key="12">
    <source>
        <dbReference type="ARBA" id="ARBA00033708"/>
    </source>
</evidence>
<keyword evidence="9" id="KW-0406">Ion transport</keyword>
<keyword evidence="4" id="KW-1003">Cell membrane</keyword>
<dbReference type="AlphaFoldDB" id="A0A852VKW9"/>
<feature type="transmembrane region" description="Helical" evidence="14">
    <location>
        <begin position="226"/>
        <end position="247"/>
    </location>
</feature>
<dbReference type="Gene3D" id="1.20.1730.10">
    <property type="entry name" value="Sodium/glucose cotransporter"/>
    <property type="match status" value="1"/>
</dbReference>
<dbReference type="InterPro" id="IPR050277">
    <property type="entry name" value="Sodium:Solute_Symporter"/>
</dbReference>
<evidence type="ECO:0000256" key="8">
    <source>
        <dbReference type="ARBA" id="ARBA00023053"/>
    </source>
</evidence>
<feature type="transmembrane region" description="Helical" evidence="14">
    <location>
        <begin position="153"/>
        <end position="175"/>
    </location>
</feature>
<dbReference type="RefSeq" id="WP_185990577.1">
    <property type="nucleotide sequence ID" value="NZ_JACCAE010000001.1"/>
</dbReference>
<feature type="transmembrane region" description="Helical" evidence="14">
    <location>
        <begin position="356"/>
        <end position="377"/>
    </location>
</feature>
<dbReference type="InterPro" id="IPR038377">
    <property type="entry name" value="Na/Glc_symporter_sf"/>
</dbReference>
<evidence type="ECO:0000256" key="10">
    <source>
        <dbReference type="ARBA" id="ARBA00023136"/>
    </source>
</evidence>
<dbReference type="Proteomes" id="UP000554054">
    <property type="component" value="Unassembled WGS sequence"/>
</dbReference>
<keyword evidence="7 14" id="KW-1133">Transmembrane helix</keyword>
<dbReference type="GO" id="GO:0046942">
    <property type="term" value="P:carboxylic acid transport"/>
    <property type="evidence" value="ECO:0007669"/>
    <property type="project" value="UniProtKB-ARBA"/>
</dbReference>
<keyword evidence="16" id="KW-1185">Reference proteome</keyword>
<comment type="caution">
    <text evidence="15">The sequence shown here is derived from an EMBL/GenBank/DDBJ whole genome shotgun (WGS) entry which is preliminary data.</text>
</comment>
<evidence type="ECO:0000313" key="15">
    <source>
        <dbReference type="EMBL" id="NYF97682.1"/>
    </source>
</evidence>
<dbReference type="Pfam" id="PF00474">
    <property type="entry name" value="SSF"/>
    <property type="match status" value="1"/>
</dbReference>